<evidence type="ECO:0000256" key="6">
    <source>
        <dbReference type="ARBA" id="ARBA00023128"/>
    </source>
</evidence>
<evidence type="ECO:0000313" key="10">
    <source>
        <dbReference type="EMBL" id="QOU21224.1"/>
    </source>
</evidence>
<keyword evidence="7 9" id="KW-0472">Membrane</keyword>
<dbReference type="PANTHER" id="PTHR14360">
    <property type="entry name" value="PROTEIN FMP32, MITOCHONDRIAL"/>
    <property type="match status" value="1"/>
</dbReference>
<evidence type="ECO:0000313" key="11">
    <source>
        <dbReference type="Proteomes" id="UP000663131"/>
    </source>
</evidence>
<dbReference type="Gene3D" id="1.20.5.340">
    <property type="match status" value="1"/>
</dbReference>
<evidence type="ECO:0000256" key="5">
    <source>
        <dbReference type="ARBA" id="ARBA00023054"/>
    </source>
</evidence>
<dbReference type="Pfam" id="PF07798">
    <property type="entry name" value="CCDC90-like"/>
    <property type="match status" value="1"/>
</dbReference>
<dbReference type="GeneID" id="64572870"/>
<dbReference type="RefSeq" id="XP_041137717.1">
    <property type="nucleotide sequence ID" value="XM_041279503.1"/>
</dbReference>
<dbReference type="Proteomes" id="UP000663131">
    <property type="component" value="Chromosome 8"/>
</dbReference>
<reference evidence="10" key="2">
    <citation type="journal article" name="BMC Genomics">
        <title>New genome assemblies reveal patterns of domestication and adaptation across Brettanomyces (Dekkera) species.</title>
        <authorList>
            <person name="Roach M.J."/>
            <person name="Borneman A.R."/>
        </authorList>
    </citation>
    <scope>NUCLEOTIDE SEQUENCE</scope>
    <source>
        <strain evidence="10">UCD 2041</strain>
    </source>
</reference>
<dbReference type="OrthoDB" id="5424147at2759"/>
<feature type="compositionally biased region" description="Basic and acidic residues" evidence="8">
    <location>
        <begin position="86"/>
        <end position="96"/>
    </location>
</feature>
<reference evidence="10" key="1">
    <citation type="submission" date="2020-10" db="EMBL/GenBank/DDBJ databases">
        <authorList>
            <person name="Palmer J.M."/>
        </authorList>
    </citation>
    <scope>NUCLEOTIDE SEQUENCE</scope>
    <source>
        <strain evidence="10">UCD 2041</strain>
    </source>
</reference>
<dbReference type="AlphaFoldDB" id="A0A871R945"/>
<evidence type="ECO:0000256" key="4">
    <source>
        <dbReference type="ARBA" id="ARBA00022989"/>
    </source>
</evidence>
<dbReference type="KEGG" id="bbrx:BRETT_000945"/>
<dbReference type="EMBL" id="CP063136">
    <property type="protein sequence ID" value="QOU21224.1"/>
    <property type="molecule type" value="Genomic_DNA"/>
</dbReference>
<organism evidence="10 11">
    <name type="scientific">Dekkera bruxellensis</name>
    <name type="common">Brettanomyces custersii</name>
    <dbReference type="NCBI Taxonomy" id="5007"/>
    <lineage>
        <taxon>Eukaryota</taxon>
        <taxon>Fungi</taxon>
        <taxon>Dikarya</taxon>
        <taxon>Ascomycota</taxon>
        <taxon>Saccharomycotina</taxon>
        <taxon>Pichiomycetes</taxon>
        <taxon>Pichiales</taxon>
        <taxon>Pichiaceae</taxon>
        <taxon>Brettanomyces</taxon>
    </lineage>
</organism>
<dbReference type="GO" id="GO:0016020">
    <property type="term" value="C:membrane"/>
    <property type="evidence" value="ECO:0007669"/>
    <property type="project" value="UniProtKB-SubCell"/>
</dbReference>
<evidence type="ECO:0000256" key="9">
    <source>
        <dbReference type="SAM" id="Phobius"/>
    </source>
</evidence>
<evidence type="ECO:0000256" key="1">
    <source>
        <dbReference type="ARBA" id="ARBA00004173"/>
    </source>
</evidence>
<evidence type="ECO:0000256" key="3">
    <source>
        <dbReference type="ARBA" id="ARBA00022692"/>
    </source>
</evidence>
<comment type="subcellular location">
    <subcellularLocation>
        <location evidence="2">Membrane</location>
    </subcellularLocation>
    <subcellularLocation>
        <location evidence="1">Mitochondrion</location>
    </subcellularLocation>
</comment>
<dbReference type="PANTHER" id="PTHR14360:SF12">
    <property type="entry name" value="MOZ PROTEIN REPRESENTS A CHROMATIN-ASSOCIATED ACETYLTRANSFERASE"/>
    <property type="match status" value="1"/>
</dbReference>
<evidence type="ECO:0000256" key="8">
    <source>
        <dbReference type="SAM" id="MobiDB-lite"/>
    </source>
</evidence>
<keyword evidence="5" id="KW-0175">Coiled coil</keyword>
<keyword evidence="6" id="KW-0496">Mitochondrion</keyword>
<dbReference type="InterPro" id="IPR024461">
    <property type="entry name" value="CCDC90-like"/>
</dbReference>
<evidence type="ECO:0000256" key="2">
    <source>
        <dbReference type="ARBA" id="ARBA00004370"/>
    </source>
</evidence>
<evidence type="ECO:0000256" key="7">
    <source>
        <dbReference type="ARBA" id="ARBA00023136"/>
    </source>
</evidence>
<gene>
    <name evidence="10" type="ORF">BRETT_000945</name>
</gene>
<keyword evidence="3 9" id="KW-0812">Transmembrane</keyword>
<name>A0A871R945_DEKBR</name>
<accession>A0A871R945</accession>
<feature type="transmembrane region" description="Helical" evidence="9">
    <location>
        <begin position="259"/>
        <end position="278"/>
    </location>
</feature>
<sequence length="340" mass="39599">MQEQTGSQNKLTTGENITNAIIEINNANNFKFLRLPMVIRKHDLFNIEQFERQQAEKQEQYRRQQRSGNENKDESYASDTSTPVRSVEKPRRKDERVTVESFLDTDSIVNDLKAGGFTNRQSEIVMNLVKESTKTKMYWVHTEMAPKVDIENNNYLFKAARNELEVEVTNSREIALMDLQNSSILLKRLINGLFDEMSTKIQLNDDTIKIELSQFKHENNLRQRNLEMKNTDLNNRIISELMSGLRSNIEQFRWELTRAGIFAIMFIAVLLLSAWRSITNKNKAQKKENEVKSTTVGRQNMSELYTKQIAPVQERTDEYIKDPTIESVTNYTITREDGGR</sequence>
<dbReference type="GO" id="GO:0005739">
    <property type="term" value="C:mitochondrion"/>
    <property type="evidence" value="ECO:0007669"/>
    <property type="project" value="UniProtKB-SubCell"/>
</dbReference>
<keyword evidence="4 9" id="KW-1133">Transmembrane helix</keyword>
<protein>
    <submittedName>
        <fullName evidence="10">Uncharacterized protein</fullName>
    </submittedName>
</protein>
<proteinExistence type="predicted"/>
<feature type="region of interest" description="Disordered" evidence="8">
    <location>
        <begin position="55"/>
        <end position="96"/>
    </location>
</feature>